<dbReference type="Pfam" id="PF00646">
    <property type="entry name" value="F-box"/>
    <property type="match status" value="1"/>
</dbReference>
<dbReference type="EMBL" id="KN833003">
    <property type="protein sequence ID" value="KIM80522.1"/>
    <property type="molecule type" value="Genomic_DNA"/>
</dbReference>
<dbReference type="Proteomes" id="UP000054166">
    <property type="component" value="Unassembled WGS sequence"/>
</dbReference>
<keyword evidence="3" id="KW-1185">Reference proteome</keyword>
<evidence type="ECO:0000259" key="1">
    <source>
        <dbReference type="PROSITE" id="PS50181"/>
    </source>
</evidence>
<dbReference type="CDD" id="cd09917">
    <property type="entry name" value="F-box_SF"/>
    <property type="match status" value="1"/>
</dbReference>
<dbReference type="SUPFAM" id="SSF81383">
    <property type="entry name" value="F-box domain"/>
    <property type="match status" value="1"/>
</dbReference>
<dbReference type="Gene3D" id="1.20.1280.50">
    <property type="match status" value="1"/>
</dbReference>
<evidence type="ECO:0000313" key="3">
    <source>
        <dbReference type="Proteomes" id="UP000054166"/>
    </source>
</evidence>
<dbReference type="AlphaFoldDB" id="A0A0C3BT49"/>
<dbReference type="InterPro" id="IPR001810">
    <property type="entry name" value="F-box_dom"/>
</dbReference>
<reference evidence="3" key="2">
    <citation type="submission" date="2015-01" db="EMBL/GenBank/DDBJ databases">
        <title>Evolutionary Origins and Diversification of the Mycorrhizal Mutualists.</title>
        <authorList>
            <consortium name="DOE Joint Genome Institute"/>
            <consortium name="Mycorrhizal Genomics Consortium"/>
            <person name="Kohler A."/>
            <person name="Kuo A."/>
            <person name="Nagy L.G."/>
            <person name="Floudas D."/>
            <person name="Copeland A."/>
            <person name="Barry K.W."/>
            <person name="Cichocki N."/>
            <person name="Veneault-Fourrey C."/>
            <person name="LaButti K."/>
            <person name="Lindquist E.A."/>
            <person name="Lipzen A."/>
            <person name="Lundell T."/>
            <person name="Morin E."/>
            <person name="Murat C."/>
            <person name="Riley R."/>
            <person name="Ohm R."/>
            <person name="Sun H."/>
            <person name="Tunlid A."/>
            <person name="Henrissat B."/>
            <person name="Grigoriev I.V."/>
            <person name="Hibbett D.S."/>
            <person name="Martin F."/>
        </authorList>
    </citation>
    <scope>NUCLEOTIDE SEQUENCE [LARGE SCALE GENOMIC DNA]</scope>
    <source>
        <strain evidence="3">F 1598</strain>
    </source>
</reference>
<feature type="domain" description="F-box" evidence="1">
    <location>
        <begin position="5"/>
        <end position="54"/>
    </location>
</feature>
<protein>
    <recommendedName>
        <fullName evidence="1">F-box domain-containing protein</fullName>
    </recommendedName>
</protein>
<reference evidence="2 3" key="1">
    <citation type="submission" date="2014-04" db="EMBL/GenBank/DDBJ databases">
        <authorList>
            <consortium name="DOE Joint Genome Institute"/>
            <person name="Kuo A."/>
            <person name="Tarkka M."/>
            <person name="Buscot F."/>
            <person name="Kohler A."/>
            <person name="Nagy L.G."/>
            <person name="Floudas D."/>
            <person name="Copeland A."/>
            <person name="Barry K.W."/>
            <person name="Cichocki N."/>
            <person name="Veneault-Fourrey C."/>
            <person name="LaButti K."/>
            <person name="Lindquist E.A."/>
            <person name="Lipzen A."/>
            <person name="Lundell T."/>
            <person name="Morin E."/>
            <person name="Murat C."/>
            <person name="Sun H."/>
            <person name="Tunlid A."/>
            <person name="Henrissat B."/>
            <person name="Grigoriev I.V."/>
            <person name="Hibbett D.S."/>
            <person name="Martin F."/>
            <person name="Nordberg H.P."/>
            <person name="Cantor M.N."/>
            <person name="Hua S.X."/>
        </authorList>
    </citation>
    <scope>NUCLEOTIDE SEQUENCE [LARGE SCALE GENOMIC DNA]</scope>
    <source>
        <strain evidence="2 3">F 1598</strain>
    </source>
</reference>
<dbReference type="InParanoid" id="A0A0C3BT49"/>
<dbReference type="InterPro" id="IPR036047">
    <property type="entry name" value="F-box-like_dom_sf"/>
</dbReference>
<proteinExistence type="predicted"/>
<organism evidence="2 3">
    <name type="scientific">Piloderma croceum (strain F 1598)</name>
    <dbReference type="NCBI Taxonomy" id="765440"/>
    <lineage>
        <taxon>Eukaryota</taxon>
        <taxon>Fungi</taxon>
        <taxon>Dikarya</taxon>
        <taxon>Basidiomycota</taxon>
        <taxon>Agaricomycotina</taxon>
        <taxon>Agaricomycetes</taxon>
        <taxon>Agaricomycetidae</taxon>
        <taxon>Atheliales</taxon>
        <taxon>Atheliaceae</taxon>
        <taxon>Piloderma</taxon>
    </lineage>
</organism>
<sequence length="386" mass="43734">MASLTATVFRIPDEITEHTLTLLHPIDIANFSQTCHSAYTLVYGAPDQYLWHQLFLAYPFDNPINTLNYQNTNTSYNWRNALQRRVQAELIASNIVHRLEEQQFALETFISVIGDASPPLEHKEASESIKWVIHILHGSRILDAHVTLPSPTDIQLISCIRTYLALSFEEANNDEAIAHFNALRTRSQCLVYNIRNYRRDNNYGPFLRGGQINWVQAEAIINVMQPNLMELNNLWIDTRPPYSSDSHSSHNPSFFNDPNIQESTRLKELKLHLVPVSSTLHDYVSVSPRNSLRSPRFPNLYFLGISKGTEGDEATVKGSVSMGNDRVVRWRFVSLISHFISEGIQIGNVGSAAGIIGSWTGATHDHGPFWLWKVPDDHPSHISDPN</sequence>
<gene>
    <name evidence="2" type="ORF">PILCRDRAFT_789242</name>
</gene>
<evidence type="ECO:0000313" key="2">
    <source>
        <dbReference type="EMBL" id="KIM80522.1"/>
    </source>
</evidence>
<dbReference type="HOGENOM" id="CLU_019366_1_0_1"/>
<dbReference type="STRING" id="765440.A0A0C3BT49"/>
<accession>A0A0C3BT49</accession>
<name>A0A0C3BT49_PILCF</name>
<dbReference type="PROSITE" id="PS50181">
    <property type="entry name" value="FBOX"/>
    <property type="match status" value="1"/>
</dbReference>
<dbReference type="OrthoDB" id="3226064at2759"/>